<organism evidence="1 2">
    <name type="scientific">Rhizobium grahamii</name>
    <dbReference type="NCBI Taxonomy" id="1120045"/>
    <lineage>
        <taxon>Bacteria</taxon>
        <taxon>Pseudomonadati</taxon>
        <taxon>Pseudomonadota</taxon>
        <taxon>Alphaproteobacteria</taxon>
        <taxon>Hyphomicrobiales</taxon>
        <taxon>Rhizobiaceae</taxon>
        <taxon>Rhizobium/Agrobacterium group</taxon>
        <taxon>Rhizobium</taxon>
    </lineage>
</organism>
<dbReference type="SUPFAM" id="SSF51735">
    <property type="entry name" value="NAD(P)-binding Rossmann-fold domains"/>
    <property type="match status" value="1"/>
</dbReference>
<accession>A0A370KH02</accession>
<dbReference type="Pfam" id="PF13561">
    <property type="entry name" value="adh_short_C2"/>
    <property type="match status" value="1"/>
</dbReference>
<dbReference type="AlphaFoldDB" id="A0A370KH02"/>
<proteinExistence type="predicted"/>
<dbReference type="Gene3D" id="3.40.50.720">
    <property type="entry name" value="NAD(P)-binding Rossmann-like Domain"/>
    <property type="match status" value="1"/>
</dbReference>
<comment type="caution">
    <text evidence="1">The sequence shown here is derived from an EMBL/GenBank/DDBJ whole genome shotgun (WGS) entry which is preliminary data.</text>
</comment>
<protein>
    <submittedName>
        <fullName evidence="1">Short-chain dehydrogenase/reductase SDR</fullName>
    </submittedName>
</protein>
<reference evidence="1 2" key="1">
    <citation type="submission" date="2017-03" db="EMBL/GenBank/DDBJ databases">
        <title>Genome analysis of Rhizobial strains effectives or ineffectives for nitrogen fixation isolated from bean seeds.</title>
        <authorList>
            <person name="Peralta H."/>
            <person name="Aguilar-Vera A."/>
            <person name="Mora Y."/>
            <person name="Vargas-Lagunas C."/>
            <person name="Girard L."/>
            <person name="Mora J."/>
        </authorList>
    </citation>
    <scope>NUCLEOTIDE SEQUENCE [LARGE SCALE GENOMIC DNA]</scope>
    <source>
        <strain evidence="1 2">CCGM3</strain>
    </source>
</reference>
<dbReference type="EMBL" id="NAAC01000041">
    <property type="protein sequence ID" value="RDJ04036.1"/>
    <property type="molecule type" value="Genomic_DNA"/>
</dbReference>
<dbReference type="Proteomes" id="UP000254939">
    <property type="component" value="Unassembled WGS sequence"/>
</dbReference>
<evidence type="ECO:0000313" key="1">
    <source>
        <dbReference type="EMBL" id="RDJ04036.1"/>
    </source>
</evidence>
<dbReference type="InterPro" id="IPR036291">
    <property type="entry name" value="NAD(P)-bd_dom_sf"/>
</dbReference>
<dbReference type="InterPro" id="IPR002347">
    <property type="entry name" value="SDR_fam"/>
</dbReference>
<gene>
    <name evidence="1" type="ORF">B5K06_29230</name>
</gene>
<evidence type="ECO:0000313" key="2">
    <source>
        <dbReference type="Proteomes" id="UP000254939"/>
    </source>
</evidence>
<name>A0A370KH02_9HYPH</name>
<sequence length="62" mass="6411">MACLGTLDSQRPAFEDHMASLIPAGRLGQPEGLARAALFLASDAGSFVNGIELHVDGGMLLT</sequence>